<evidence type="ECO:0000256" key="1">
    <source>
        <dbReference type="SAM" id="MobiDB-lite"/>
    </source>
</evidence>
<evidence type="ECO:0000313" key="3">
    <source>
        <dbReference type="Proteomes" id="UP001597063"/>
    </source>
</evidence>
<accession>A0ABW2XBB4</accession>
<feature type="region of interest" description="Disordered" evidence="1">
    <location>
        <begin position="403"/>
        <end position="435"/>
    </location>
</feature>
<dbReference type="EMBL" id="JBHTGP010000003">
    <property type="protein sequence ID" value="MFD0683748.1"/>
    <property type="molecule type" value="Genomic_DNA"/>
</dbReference>
<keyword evidence="3" id="KW-1185">Reference proteome</keyword>
<protein>
    <submittedName>
        <fullName evidence="2">Uncharacterized protein</fullName>
    </submittedName>
</protein>
<name>A0ABW2XBB4_9ACTN</name>
<reference evidence="3" key="1">
    <citation type="journal article" date="2019" name="Int. J. Syst. Evol. Microbiol.">
        <title>The Global Catalogue of Microorganisms (GCM) 10K type strain sequencing project: providing services to taxonomists for standard genome sequencing and annotation.</title>
        <authorList>
            <consortium name="The Broad Institute Genomics Platform"/>
            <consortium name="The Broad Institute Genome Sequencing Center for Infectious Disease"/>
            <person name="Wu L."/>
            <person name="Ma J."/>
        </authorList>
    </citation>
    <scope>NUCLEOTIDE SEQUENCE [LARGE SCALE GENOMIC DNA]</scope>
    <source>
        <strain evidence="3">JCM 9371</strain>
    </source>
</reference>
<evidence type="ECO:0000313" key="2">
    <source>
        <dbReference type="EMBL" id="MFD0683748.1"/>
    </source>
</evidence>
<gene>
    <name evidence="2" type="ORF">ACFQZM_04505</name>
</gene>
<dbReference type="RefSeq" id="WP_131754750.1">
    <property type="nucleotide sequence ID" value="NZ_CAACUY010000001.1"/>
</dbReference>
<proteinExistence type="predicted"/>
<comment type="caution">
    <text evidence="2">The sequence shown here is derived from an EMBL/GenBank/DDBJ whole genome shotgun (WGS) entry which is preliminary data.</text>
</comment>
<organism evidence="2 3">
    <name type="scientific">Actinomadura fibrosa</name>
    <dbReference type="NCBI Taxonomy" id="111802"/>
    <lineage>
        <taxon>Bacteria</taxon>
        <taxon>Bacillati</taxon>
        <taxon>Actinomycetota</taxon>
        <taxon>Actinomycetes</taxon>
        <taxon>Streptosporangiales</taxon>
        <taxon>Thermomonosporaceae</taxon>
        <taxon>Actinomadura</taxon>
    </lineage>
</organism>
<sequence length="435" mass="48745">MSGAKTISVDQGAWRQAQRAAKDLAQVRRDMPRLLDNVRQQTRADLDRAVSAVNRRQDRTDRTLRALSDHTRDLERRTSARLREQAGQIRAVKAETKRLGREIDRERAERRREIGMLDARITDITERRDRASRQALALFEDAKTMAAAIGELPHERFAPGRLRKLEQRLAQTVSTLNEQDPAFSLSLVHDLYFDLSDLRVDVEEAAAEWNQARFQALEALRAADGAAGSNARVPMRGTDGAELQGADMDVDFWTDGELVGLLDRIRAQAGVVVDDDCPLTVDQLREIVQRDAPAYEQELTGLLERAWTRVLASQQRANTAEVAIAAFEQQGYRLDDETWEGEDFRGAHYSKMVAPLGGSEIVVEIAPDGDDGMAIKLLSYDQDPSETRRHQRTDVLLGVLRESGIPVGAPRDRGTEPTPAEGDLDAIRRRQRRAG</sequence>
<dbReference type="Proteomes" id="UP001597063">
    <property type="component" value="Unassembled WGS sequence"/>
</dbReference>